<keyword evidence="1" id="KW-0472">Membrane</keyword>
<feature type="non-terminal residue" evidence="2">
    <location>
        <position position="1"/>
    </location>
</feature>
<organism evidence="2 3">
    <name type="scientific">Brassica rapa subsp. trilocularis</name>
    <dbReference type="NCBI Taxonomy" id="1813537"/>
    <lineage>
        <taxon>Eukaryota</taxon>
        <taxon>Viridiplantae</taxon>
        <taxon>Streptophyta</taxon>
        <taxon>Embryophyta</taxon>
        <taxon>Tracheophyta</taxon>
        <taxon>Spermatophyta</taxon>
        <taxon>Magnoliopsida</taxon>
        <taxon>eudicotyledons</taxon>
        <taxon>Gunneridae</taxon>
        <taxon>Pentapetalae</taxon>
        <taxon>rosids</taxon>
        <taxon>malvids</taxon>
        <taxon>Brassicales</taxon>
        <taxon>Brassicaceae</taxon>
        <taxon>Brassiceae</taxon>
        <taxon>Brassica</taxon>
    </lineage>
</organism>
<evidence type="ECO:0008006" key="4">
    <source>
        <dbReference type="Google" id="ProtNLM"/>
    </source>
</evidence>
<keyword evidence="1" id="KW-1133">Transmembrane helix</keyword>
<name>A0ABQ7N7X2_BRACM</name>
<evidence type="ECO:0000313" key="3">
    <source>
        <dbReference type="Proteomes" id="UP000823674"/>
    </source>
</evidence>
<feature type="transmembrane region" description="Helical" evidence="1">
    <location>
        <begin position="22"/>
        <end position="45"/>
    </location>
</feature>
<reference evidence="2 3" key="1">
    <citation type="submission" date="2021-03" db="EMBL/GenBank/DDBJ databases">
        <authorList>
            <person name="King G.J."/>
            <person name="Bancroft I."/>
            <person name="Baten A."/>
            <person name="Bloomfield J."/>
            <person name="Borpatragohain P."/>
            <person name="He Z."/>
            <person name="Irish N."/>
            <person name="Irwin J."/>
            <person name="Liu K."/>
            <person name="Mauleon R.P."/>
            <person name="Moore J."/>
            <person name="Morris R."/>
            <person name="Ostergaard L."/>
            <person name="Wang B."/>
            <person name="Wells R."/>
        </authorList>
    </citation>
    <scope>NUCLEOTIDE SEQUENCE [LARGE SCALE GENOMIC DNA]</scope>
    <source>
        <strain evidence="2">R-o-18</strain>
        <tissue evidence="2">Leaf</tissue>
    </source>
</reference>
<evidence type="ECO:0000256" key="1">
    <source>
        <dbReference type="SAM" id="Phobius"/>
    </source>
</evidence>
<evidence type="ECO:0000313" key="2">
    <source>
        <dbReference type="EMBL" id="KAG5406999.1"/>
    </source>
</evidence>
<comment type="caution">
    <text evidence="2">The sequence shown here is derived from an EMBL/GenBank/DDBJ whole genome shotgun (WGS) entry which is preliminary data.</text>
</comment>
<proteinExistence type="predicted"/>
<sequence length="285" mass="32916">GSSSRFVWGLTNFFHHLIRSRFAWVLFSYESLVLCFCSHGFIWLLQERIIIVLFRLEEVYLQLFLCLNFMIMATAQVTEKEMNPKDDDQYKVWKTLDHPTKLKLLHQITCSVVESFLAVNWAVKDDTHYILVGRLMCIIQFFCRSNKFYLFYSGEDKCVRVMYLNGYHEPKKWTKKNYKTQKGKQVGEPISLERISVSSIDCVSCLQTQVLSQIGEAGLIVVVFTVNESGAASIWINNIESSTLNADVTATTTPTNDDGVAVAEPKRRESTRTRRPNTRYMGCNW</sequence>
<accession>A0ABQ7N7X2</accession>
<feature type="transmembrane region" description="Helical" evidence="1">
    <location>
        <begin position="57"/>
        <end position="75"/>
    </location>
</feature>
<dbReference type="Proteomes" id="UP000823674">
    <property type="component" value="Chromosome A03"/>
</dbReference>
<keyword evidence="3" id="KW-1185">Reference proteome</keyword>
<protein>
    <recommendedName>
        <fullName evidence="4">F-box associated domain-containing protein</fullName>
    </recommendedName>
</protein>
<gene>
    <name evidence="2" type="primary">A03p059270.1_BraROA</name>
    <name evidence="2" type="ORF">IGI04_013118</name>
</gene>
<dbReference type="EMBL" id="JADBGQ010000003">
    <property type="protein sequence ID" value="KAG5406999.1"/>
    <property type="molecule type" value="Genomic_DNA"/>
</dbReference>
<keyword evidence="1" id="KW-0812">Transmembrane</keyword>